<evidence type="ECO:0000313" key="2">
    <source>
        <dbReference type="EMBL" id="REE04261.1"/>
    </source>
</evidence>
<protein>
    <submittedName>
        <fullName evidence="2">Uncharacterized protein</fullName>
    </submittedName>
</protein>
<feature type="transmembrane region" description="Helical" evidence="1">
    <location>
        <begin position="36"/>
        <end position="66"/>
    </location>
</feature>
<reference evidence="2 3" key="1">
    <citation type="submission" date="2018-07" db="EMBL/GenBank/DDBJ databases">
        <title>Sequencing the genomes of 1000 actinobacteria strains.</title>
        <authorList>
            <person name="Klenk H.-P."/>
        </authorList>
    </citation>
    <scope>NUCLEOTIDE SEQUENCE [LARGE SCALE GENOMIC DNA]</scope>
    <source>
        <strain evidence="2 3">DSM 14442</strain>
    </source>
</reference>
<keyword evidence="1" id="KW-0472">Membrane</keyword>
<organism evidence="2 3">
    <name type="scientific">Citricoccus muralis</name>
    <dbReference type="NCBI Taxonomy" id="169134"/>
    <lineage>
        <taxon>Bacteria</taxon>
        <taxon>Bacillati</taxon>
        <taxon>Actinomycetota</taxon>
        <taxon>Actinomycetes</taxon>
        <taxon>Micrococcales</taxon>
        <taxon>Micrococcaceae</taxon>
        <taxon>Citricoccus</taxon>
    </lineage>
</organism>
<proteinExistence type="predicted"/>
<name>A0A3D9LCY2_9MICC</name>
<evidence type="ECO:0000313" key="3">
    <source>
        <dbReference type="Proteomes" id="UP000256727"/>
    </source>
</evidence>
<comment type="caution">
    <text evidence="2">The sequence shown here is derived from an EMBL/GenBank/DDBJ whole genome shotgun (WGS) entry which is preliminary data.</text>
</comment>
<keyword evidence="1" id="KW-1133">Transmembrane helix</keyword>
<dbReference type="RefSeq" id="WP_115932227.1">
    <property type="nucleotide sequence ID" value="NZ_QREH01000001.1"/>
</dbReference>
<dbReference type="Proteomes" id="UP000256727">
    <property type="component" value="Unassembled WGS sequence"/>
</dbReference>
<keyword evidence="3" id="KW-1185">Reference proteome</keyword>
<gene>
    <name evidence="2" type="ORF">C8E99_2089</name>
</gene>
<evidence type="ECO:0000256" key="1">
    <source>
        <dbReference type="SAM" id="Phobius"/>
    </source>
</evidence>
<dbReference type="AlphaFoldDB" id="A0A3D9LCY2"/>
<dbReference type="EMBL" id="QREH01000001">
    <property type="protein sequence ID" value="REE04261.1"/>
    <property type="molecule type" value="Genomic_DNA"/>
</dbReference>
<feature type="transmembrane region" description="Helical" evidence="1">
    <location>
        <begin position="7"/>
        <end position="30"/>
    </location>
</feature>
<accession>A0A3D9LCY2</accession>
<keyword evidence="1" id="KW-0812">Transmembrane</keyword>
<sequence>MSDSVGSWFAVGTIGAIVTGGAASVVPWYFGMEGYGLNFFVILCVASLVFALVALIAFAGFLNLVVRYLRETSEQTDATRTLRYLGLSGFSTFEEFEAAFREIVFASHRQMIS</sequence>